<evidence type="ECO:0008006" key="6">
    <source>
        <dbReference type="Google" id="ProtNLM"/>
    </source>
</evidence>
<sequence length="348" mass="36017">MGRFHHNAMAICQCNFCKFSTLAAVIAFISPSPAVGRSATGPGVHNAGFEGSYIHSENPDITEAINCFSSEWTFTTSGPYATCCGPRDPCTFLTMCSGTTGVDFAGDVTYCTGKDICRTMVISDASRNGAEPLTQYFCSDVWAASTIFRNDLVATTTSSSSSSRPSSRFSVISTTTSSIVATFTTSLTTPFTATAASTGTPAAAQATESSSASPGWIVGVVIGSLLGVALLAGLIAGLAYWFGKRHGKPRPADDSGGAEQSFISALSSSSRNLVSSMSSGRLTGHSGNSLKPYDEYGPGWSQSTSTTVSAGGTNPYELHEVTGYGELEAGQVRGRGELDAAPTGYGSR</sequence>
<keyword evidence="3" id="KW-0732">Signal</keyword>
<feature type="transmembrane region" description="Helical" evidence="2">
    <location>
        <begin position="216"/>
        <end position="242"/>
    </location>
</feature>
<dbReference type="EMBL" id="JAULSO010000002">
    <property type="protein sequence ID" value="KAK3687794.1"/>
    <property type="molecule type" value="Genomic_DNA"/>
</dbReference>
<proteinExistence type="predicted"/>
<protein>
    <recommendedName>
        <fullName evidence="6">Mid2 domain-containing protein</fullName>
    </recommendedName>
</protein>
<keyword evidence="2" id="KW-0812">Transmembrane</keyword>
<organism evidence="4 5">
    <name type="scientific">Podospora appendiculata</name>
    <dbReference type="NCBI Taxonomy" id="314037"/>
    <lineage>
        <taxon>Eukaryota</taxon>
        <taxon>Fungi</taxon>
        <taxon>Dikarya</taxon>
        <taxon>Ascomycota</taxon>
        <taxon>Pezizomycotina</taxon>
        <taxon>Sordariomycetes</taxon>
        <taxon>Sordariomycetidae</taxon>
        <taxon>Sordariales</taxon>
        <taxon>Podosporaceae</taxon>
        <taxon>Podospora</taxon>
    </lineage>
</organism>
<feature type="signal peptide" evidence="3">
    <location>
        <begin position="1"/>
        <end position="23"/>
    </location>
</feature>
<keyword evidence="5" id="KW-1185">Reference proteome</keyword>
<feature type="region of interest" description="Disordered" evidence="1">
    <location>
        <begin position="276"/>
        <end position="348"/>
    </location>
</feature>
<comment type="caution">
    <text evidence="4">The sequence shown here is derived from an EMBL/GenBank/DDBJ whole genome shotgun (WGS) entry which is preliminary data.</text>
</comment>
<evidence type="ECO:0000256" key="1">
    <source>
        <dbReference type="SAM" id="MobiDB-lite"/>
    </source>
</evidence>
<gene>
    <name evidence="4" type="ORF">B0T22DRAFT_139218</name>
</gene>
<dbReference type="AlphaFoldDB" id="A0AAE0X8U9"/>
<name>A0AAE0X8U9_9PEZI</name>
<feature type="chain" id="PRO_5042125912" description="Mid2 domain-containing protein" evidence="3">
    <location>
        <begin position="24"/>
        <end position="348"/>
    </location>
</feature>
<evidence type="ECO:0000256" key="3">
    <source>
        <dbReference type="SAM" id="SignalP"/>
    </source>
</evidence>
<evidence type="ECO:0000313" key="5">
    <source>
        <dbReference type="Proteomes" id="UP001270362"/>
    </source>
</evidence>
<feature type="compositionally biased region" description="Polar residues" evidence="1">
    <location>
        <begin position="300"/>
        <end position="312"/>
    </location>
</feature>
<reference evidence="4" key="2">
    <citation type="submission" date="2023-06" db="EMBL/GenBank/DDBJ databases">
        <authorList>
            <consortium name="Lawrence Berkeley National Laboratory"/>
            <person name="Haridas S."/>
            <person name="Hensen N."/>
            <person name="Bonometti L."/>
            <person name="Westerberg I."/>
            <person name="Brannstrom I.O."/>
            <person name="Guillou S."/>
            <person name="Cros-Aarteil S."/>
            <person name="Calhoun S."/>
            <person name="Kuo A."/>
            <person name="Mondo S."/>
            <person name="Pangilinan J."/>
            <person name="Riley R."/>
            <person name="Labutti K."/>
            <person name="Andreopoulos B."/>
            <person name="Lipzen A."/>
            <person name="Chen C."/>
            <person name="Yanf M."/>
            <person name="Daum C."/>
            <person name="Ng V."/>
            <person name="Clum A."/>
            <person name="Steindorff A."/>
            <person name="Ohm R."/>
            <person name="Martin F."/>
            <person name="Silar P."/>
            <person name="Natvig D."/>
            <person name="Lalanne C."/>
            <person name="Gautier V."/>
            <person name="Ament-Velasquez S.L."/>
            <person name="Kruys A."/>
            <person name="Hutchinson M.I."/>
            <person name="Powell A.J."/>
            <person name="Barry K."/>
            <person name="Miller A.N."/>
            <person name="Grigoriev I.V."/>
            <person name="Debuchy R."/>
            <person name="Gladieux P."/>
            <person name="Thoren M.H."/>
            <person name="Johannesson H."/>
        </authorList>
    </citation>
    <scope>NUCLEOTIDE SEQUENCE</scope>
    <source>
        <strain evidence="4">CBS 314.62</strain>
    </source>
</reference>
<evidence type="ECO:0000256" key="2">
    <source>
        <dbReference type="SAM" id="Phobius"/>
    </source>
</evidence>
<accession>A0AAE0X8U9</accession>
<evidence type="ECO:0000313" key="4">
    <source>
        <dbReference type="EMBL" id="KAK3687794.1"/>
    </source>
</evidence>
<keyword evidence="2" id="KW-0472">Membrane</keyword>
<dbReference type="Proteomes" id="UP001270362">
    <property type="component" value="Unassembled WGS sequence"/>
</dbReference>
<keyword evidence="2" id="KW-1133">Transmembrane helix</keyword>
<reference evidence="4" key="1">
    <citation type="journal article" date="2023" name="Mol. Phylogenet. Evol.">
        <title>Genome-scale phylogeny and comparative genomics of the fungal order Sordariales.</title>
        <authorList>
            <person name="Hensen N."/>
            <person name="Bonometti L."/>
            <person name="Westerberg I."/>
            <person name="Brannstrom I.O."/>
            <person name="Guillou S."/>
            <person name="Cros-Aarteil S."/>
            <person name="Calhoun S."/>
            <person name="Haridas S."/>
            <person name="Kuo A."/>
            <person name="Mondo S."/>
            <person name="Pangilinan J."/>
            <person name="Riley R."/>
            <person name="LaButti K."/>
            <person name="Andreopoulos B."/>
            <person name="Lipzen A."/>
            <person name="Chen C."/>
            <person name="Yan M."/>
            <person name="Daum C."/>
            <person name="Ng V."/>
            <person name="Clum A."/>
            <person name="Steindorff A."/>
            <person name="Ohm R.A."/>
            <person name="Martin F."/>
            <person name="Silar P."/>
            <person name="Natvig D.O."/>
            <person name="Lalanne C."/>
            <person name="Gautier V."/>
            <person name="Ament-Velasquez S.L."/>
            <person name="Kruys A."/>
            <person name="Hutchinson M.I."/>
            <person name="Powell A.J."/>
            <person name="Barry K."/>
            <person name="Miller A.N."/>
            <person name="Grigoriev I.V."/>
            <person name="Debuchy R."/>
            <person name="Gladieux P."/>
            <person name="Hiltunen Thoren M."/>
            <person name="Johannesson H."/>
        </authorList>
    </citation>
    <scope>NUCLEOTIDE SEQUENCE</scope>
    <source>
        <strain evidence="4">CBS 314.62</strain>
    </source>
</reference>